<name>A0A1L7D503_9CORY</name>
<accession>A0A1L7D503</accession>
<dbReference type="Proteomes" id="UP000185491">
    <property type="component" value="Chromosome"/>
</dbReference>
<dbReference type="STRING" id="161895.CPHO_10210"/>
<dbReference type="EMBL" id="CP009249">
    <property type="protein sequence ID" value="APT93200.1"/>
    <property type="molecule type" value="Genomic_DNA"/>
</dbReference>
<evidence type="ECO:0008006" key="3">
    <source>
        <dbReference type="Google" id="ProtNLM"/>
    </source>
</evidence>
<proteinExistence type="predicted"/>
<reference evidence="1 2" key="1">
    <citation type="submission" date="2014-08" db="EMBL/GenBank/DDBJ databases">
        <title>Complete genome sequence of Corynebacterium phocae M408/89/1(T)(=DSM 44612(T)), isolated from the common seal (Phoca vitulina).</title>
        <authorList>
            <person name="Ruckert C."/>
            <person name="Albersmeier A."/>
            <person name="Winkler A."/>
            <person name="Kalinowski J."/>
        </authorList>
    </citation>
    <scope>NUCLEOTIDE SEQUENCE [LARGE SCALE GENOMIC DNA]</scope>
    <source>
        <strain evidence="1 2">M408/89/1</strain>
    </source>
</reference>
<gene>
    <name evidence="1" type="ORF">CPHO_10210</name>
</gene>
<evidence type="ECO:0000313" key="1">
    <source>
        <dbReference type="EMBL" id="APT93200.1"/>
    </source>
</evidence>
<sequence>MADIRIDEPRAGHFMREVANEAAQQQQAHATGVPHFPASAAGRGFTEYGRRLQRAFDIVHRRGDARITAIASTAEAAAQQFAALAETDGQFSQQLSHTGE</sequence>
<dbReference type="KEGG" id="cpho:CPHO_10210"/>
<dbReference type="AlphaFoldDB" id="A0A1L7D503"/>
<organism evidence="1 2">
    <name type="scientific">Corynebacterium phocae</name>
    <dbReference type="NCBI Taxonomy" id="161895"/>
    <lineage>
        <taxon>Bacteria</taxon>
        <taxon>Bacillati</taxon>
        <taxon>Actinomycetota</taxon>
        <taxon>Actinomycetes</taxon>
        <taxon>Mycobacteriales</taxon>
        <taxon>Corynebacteriaceae</taxon>
        <taxon>Corynebacterium</taxon>
    </lineage>
</organism>
<protein>
    <recommendedName>
        <fullName evidence="3">ESX-1 secretion-associated protein</fullName>
    </recommendedName>
</protein>
<keyword evidence="2" id="KW-1185">Reference proteome</keyword>
<dbReference type="RefSeq" id="WP_075735511.1">
    <property type="nucleotide sequence ID" value="NZ_CP009249.1"/>
</dbReference>
<evidence type="ECO:0000313" key="2">
    <source>
        <dbReference type="Proteomes" id="UP000185491"/>
    </source>
</evidence>
<dbReference type="OrthoDB" id="4411532at2"/>